<keyword evidence="2" id="KW-1185">Reference proteome</keyword>
<organism evidence="1 2">
    <name type="scientific">Lactobacillus apis</name>
    <dbReference type="NCBI Taxonomy" id="303541"/>
    <lineage>
        <taxon>Bacteria</taxon>
        <taxon>Bacillati</taxon>
        <taxon>Bacillota</taxon>
        <taxon>Bacilli</taxon>
        <taxon>Lactobacillales</taxon>
        <taxon>Lactobacillaceae</taxon>
        <taxon>Lactobacillus</taxon>
    </lineage>
</organism>
<comment type="caution">
    <text evidence="1">The sequence shown here is derived from an EMBL/GenBank/DDBJ whole genome shotgun (WGS) entry which is preliminary data.</text>
</comment>
<gene>
    <name evidence="1" type="ORF">JF72_12780</name>
</gene>
<name>A0A0F4LNA2_9LACO</name>
<dbReference type="HOGENOM" id="CLU_061362_0_0_9"/>
<evidence type="ECO:0000313" key="1">
    <source>
        <dbReference type="EMBL" id="KJY60332.1"/>
    </source>
</evidence>
<proteinExistence type="predicted"/>
<evidence type="ECO:0000313" key="2">
    <source>
        <dbReference type="Proteomes" id="UP000033682"/>
    </source>
</evidence>
<accession>A0A0F4LNA2</accession>
<protein>
    <submittedName>
        <fullName evidence="1">Uncharacterized protein</fullName>
    </submittedName>
</protein>
<reference evidence="1 2" key="1">
    <citation type="submission" date="2015-01" db="EMBL/GenBank/DDBJ databases">
        <title>Comparative genomics of the lactic acid bacteria isolated from the honey bee gut.</title>
        <authorList>
            <person name="Ellegaard K.M."/>
            <person name="Tamarit D."/>
            <person name="Javelind E."/>
            <person name="Olofsson T."/>
            <person name="Andersson S.G."/>
            <person name="Vasquez A."/>
        </authorList>
    </citation>
    <scope>NUCLEOTIDE SEQUENCE [LARGE SCALE GENOMIC DNA]</scope>
    <source>
        <strain evidence="1 2">Hma11</strain>
    </source>
</reference>
<dbReference type="PATRIC" id="fig|303541.3.peg.1446"/>
<dbReference type="EMBL" id="JXLG01000009">
    <property type="protein sequence ID" value="KJY60332.1"/>
    <property type="molecule type" value="Genomic_DNA"/>
</dbReference>
<sequence>MLAKKQQTLNLPREKEHRVWSKDILRQKVGVDQTIEMYLTKDANYQINRDTIAIYEFQKEPLLGKYKSVIFDCQEGIVLCQNSTRSLFTAFGQKCLLAGLEFQRDFASKLNLTSRNIIATGRLASLRSYNSGSIDWVSLHQMIGFRAINISSVVFKTVPYGEISYIFAYYDCSRYVVDQVSNSLVYNHILCEMLIAHFEQSLGWQVQRPTGESLIDQPEYFHPHDPYNDLAIKPLLLELQDKRQQRYGRCLADYLELPLLTEFHRAVRKATQRRDTLF</sequence>
<dbReference type="AlphaFoldDB" id="A0A0F4LNA2"/>
<dbReference type="RefSeq" id="WP_052726798.1">
    <property type="nucleotide sequence ID" value="NZ_KQ034000.1"/>
</dbReference>
<dbReference type="Proteomes" id="UP000033682">
    <property type="component" value="Unassembled WGS sequence"/>
</dbReference>
<dbReference type="STRING" id="303541.JF72_12780"/>